<evidence type="ECO:0000313" key="3">
    <source>
        <dbReference type="Ensembl" id="ENSFHEP00000019519.1"/>
    </source>
</evidence>
<dbReference type="AlphaFoldDB" id="A0A3Q2Q151"/>
<comment type="similarity">
    <text evidence="1">Belongs to the asteroid family.</text>
</comment>
<proteinExistence type="inferred from homology"/>
<dbReference type="InterPro" id="IPR029060">
    <property type="entry name" value="PIN-like_dom_sf"/>
</dbReference>
<dbReference type="SUPFAM" id="SSF88723">
    <property type="entry name" value="PIN domain-like"/>
    <property type="match status" value="1"/>
</dbReference>
<reference evidence="3" key="1">
    <citation type="submission" date="2025-08" db="UniProtKB">
        <authorList>
            <consortium name="Ensembl"/>
        </authorList>
    </citation>
    <scope>IDENTIFICATION</scope>
</reference>
<dbReference type="STRING" id="8078.ENSFHEP00000019519"/>
<protein>
    <submittedName>
        <fullName evidence="3">Protein asteroid homolog 1-like</fullName>
    </submittedName>
</protein>
<dbReference type="Proteomes" id="UP000265000">
    <property type="component" value="Unplaced"/>
</dbReference>
<reference evidence="3" key="2">
    <citation type="submission" date="2025-09" db="UniProtKB">
        <authorList>
            <consortium name="Ensembl"/>
        </authorList>
    </citation>
    <scope>IDENTIFICATION</scope>
</reference>
<dbReference type="InterPro" id="IPR026832">
    <property type="entry name" value="Asteroid"/>
</dbReference>
<evidence type="ECO:0000313" key="4">
    <source>
        <dbReference type="Proteomes" id="UP000265000"/>
    </source>
</evidence>
<keyword evidence="4" id="KW-1185">Reference proteome</keyword>
<sequence length="616" mass="69815">MGVQGLTSFIENHQNLYREVRFSRSRLVIDGCNLKYLLYFSSGLDENHGGEYAAYESLIESFITALRTCEIAPYVVLDGGSDVTDRKVETVAKRSEDRVQRAHEAAASGKQMKILPRMADFVFRQTLARLEVPMAQCFEEADQEIAALASEWQCPVLSNDSDFYVFHLPAGFLPTSHFQWKEVKGSGSRSYISCRRFYTSSFCAFFGLQHQLLPAFAALAGNDYVKQSGIKWAKFVPAGRETNRPQLEGLLCWLKNFQDPQEALEAAVVLMGQLSENKKEVLHRLHVGMEEYEPRGSKLSRFFLHGAPPEFPALEEVIRPLSLKPGSPEVLDVLRLHKMGLGCAVEPEDLPSTNLTSRPLRQVMYGLLLGRRTSVLVNEIDREGLQLTCIPVKPVFTRVSERLRLCSLQEAALSDRLRVLLEALGVSEESLGLLPPRLKLPAAITCYWLQRAQPPPDLLKALLQGMSNESTKRKVDMRVAYVFNQWQVCLKDGVRLNQLLGFPLPEPDVARKKLYRTMLSMVLQSQAQRVLVASENLQKAPTHQQQNLKDLKDLKDLNTNLQQLFLQHQDEETENEVQTAMAAQEELRLQEEHLLVRDRLQNQGEEQQVQQTRTGP</sequence>
<dbReference type="GO" id="GO:0004518">
    <property type="term" value="F:nuclease activity"/>
    <property type="evidence" value="ECO:0007669"/>
    <property type="project" value="InterPro"/>
</dbReference>
<feature type="domain" description="XPG N-terminal" evidence="2">
    <location>
        <begin position="1"/>
        <end position="101"/>
    </location>
</feature>
<dbReference type="Pfam" id="PF00752">
    <property type="entry name" value="XPG_N"/>
    <property type="match status" value="1"/>
</dbReference>
<dbReference type="GeneTree" id="ENSGT00390000010145"/>
<name>A0A3Q2Q151_FUNHE</name>
<dbReference type="Ensembl" id="ENSFHET00000028776.1">
    <property type="protein sequence ID" value="ENSFHEP00000019519.1"/>
    <property type="gene ID" value="ENSFHEG00000021436.1"/>
</dbReference>
<accession>A0A3Q2Q151</accession>
<evidence type="ECO:0000256" key="1">
    <source>
        <dbReference type="ARBA" id="ARBA00007398"/>
    </source>
</evidence>
<evidence type="ECO:0000259" key="2">
    <source>
        <dbReference type="SMART" id="SM00485"/>
    </source>
</evidence>
<dbReference type="PANTHER" id="PTHR15665">
    <property type="entry name" value="ASTEROID PROTEIN"/>
    <property type="match status" value="1"/>
</dbReference>
<dbReference type="InterPro" id="IPR006085">
    <property type="entry name" value="XPG_DNA_repair_N"/>
</dbReference>
<dbReference type="Gene3D" id="3.40.50.1010">
    <property type="entry name" value="5'-nuclease"/>
    <property type="match status" value="1"/>
</dbReference>
<dbReference type="SMART" id="SM00485">
    <property type="entry name" value="XPGN"/>
    <property type="match status" value="1"/>
</dbReference>
<dbReference type="PANTHER" id="PTHR15665:SF1">
    <property type="entry name" value="PROTEIN ASTEROID HOMOLOG 1"/>
    <property type="match status" value="1"/>
</dbReference>
<organism evidence="3 4">
    <name type="scientific">Fundulus heteroclitus</name>
    <name type="common">Killifish</name>
    <name type="synonym">Mummichog</name>
    <dbReference type="NCBI Taxonomy" id="8078"/>
    <lineage>
        <taxon>Eukaryota</taxon>
        <taxon>Metazoa</taxon>
        <taxon>Chordata</taxon>
        <taxon>Craniata</taxon>
        <taxon>Vertebrata</taxon>
        <taxon>Euteleostomi</taxon>
        <taxon>Actinopterygii</taxon>
        <taxon>Neopterygii</taxon>
        <taxon>Teleostei</taxon>
        <taxon>Neoteleostei</taxon>
        <taxon>Acanthomorphata</taxon>
        <taxon>Ovalentaria</taxon>
        <taxon>Atherinomorphae</taxon>
        <taxon>Cyprinodontiformes</taxon>
        <taxon>Fundulidae</taxon>
        <taxon>Fundulus</taxon>
    </lineage>
</organism>